<dbReference type="Gene3D" id="3.90.780.10">
    <property type="entry name" value="5'-Nucleotidase, C-terminal domain"/>
    <property type="match status" value="1"/>
</dbReference>
<dbReference type="InterPro" id="IPR011240">
    <property type="entry name" value="Pesterase_YunD"/>
</dbReference>
<dbReference type="InterPro" id="IPR006146">
    <property type="entry name" value="5'-Nucleotdase_CS"/>
</dbReference>
<dbReference type="PANTHER" id="PTHR11575:SF23">
    <property type="entry name" value="5-NUCLEOTIDASE FAMILY PROTEIN"/>
    <property type="match status" value="1"/>
</dbReference>
<dbReference type="PROSITE" id="PS00785">
    <property type="entry name" value="5_NUCLEOTIDASE_1"/>
    <property type="match status" value="1"/>
</dbReference>
<evidence type="ECO:0000313" key="6">
    <source>
        <dbReference type="Proteomes" id="UP000051010"/>
    </source>
</evidence>
<dbReference type="GO" id="GO:0008768">
    <property type="term" value="F:UDP-sugar diphosphatase activity"/>
    <property type="evidence" value="ECO:0007669"/>
    <property type="project" value="TreeGrafter"/>
</dbReference>
<gene>
    <name evidence="5" type="ORF">FD47_GL001805</name>
</gene>
<evidence type="ECO:0000259" key="3">
    <source>
        <dbReference type="Pfam" id="PF00149"/>
    </source>
</evidence>
<dbReference type="RefSeq" id="WP_054732582.1">
    <property type="nucleotide sequence ID" value="NZ_AZFZ01000004.1"/>
</dbReference>
<dbReference type="PIRSF" id="PIRSF036361">
    <property type="entry name" value="YunD"/>
    <property type="match status" value="1"/>
</dbReference>
<dbReference type="CDD" id="cd00845">
    <property type="entry name" value="MPP_UshA_N_like"/>
    <property type="match status" value="1"/>
</dbReference>
<protein>
    <submittedName>
        <fullName evidence="5">Ser Thr phosphatase family protein</fullName>
    </submittedName>
</protein>
<comment type="caution">
    <text evidence="5">The sequence shown here is derived from an EMBL/GenBank/DDBJ whole genome shotgun (WGS) entry which is preliminary data.</text>
</comment>
<dbReference type="Proteomes" id="UP000051010">
    <property type="component" value="Unassembled WGS sequence"/>
</dbReference>
<dbReference type="Pfam" id="PF00149">
    <property type="entry name" value="Metallophos"/>
    <property type="match status" value="1"/>
</dbReference>
<dbReference type="InterPro" id="IPR006179">
    <property type="entry name" value="5_nucleotidase/apyrase"/>
</dbReference>
<keyword evidence="2" id="KW-0547">Nucleotide-binding</keyword>
<dbReference type="InterPro" id="IPR004843">
    <property type="entry name" value="Calcineurin-like_PHP"/>
</dbReference>
<evidence type="ECO:0000256" key="2">
    <source>
        <dbReference type="RuleBase" id="RU362119"/>
    </source>
</evidence>
<organism evidence="5 6">
    <name type="scientific">Lentilactobacillus parafarraginis DSM 18390 = JCM 14109</name>
    <dbReference type="NCBI Taxonomy" id="1423786"/>
    <lineage>
        <taxon>Bacteria</taxon>
        <taxon>Bacillati</taxon>
        <taxon>Bacillota</taxon>
        <taxon>Bacilli</taxon>
        <taxon>Lactobacillales</taxon>
        <taxon>Lactobacillaceae</taxon>
        <taxon>Lentilactobacillus</taxon>
    </lineage>
</organism>
<dbReference type="PRINTS" id="PR01607">
    <property type="entry name" value="APYRASEFAMLY"/>
</dbReference>
<reference evidence="5 6" key="1">
    <citation type="journal article" date="2015" name="Genome Announc.">
        <title>Expanding the biotechnology potential of lactobacilli through comparative genomics of 213 strains and associated genera.</title>
        <authorList>
            <person name="Sun Z."/>
            <person name="Harris H.M."/>
            <person name="McCann A."/>
            <person name="Guo C."/>
            <person name="Argimon S."/>
            <person name="Zhang W."/>
            <person name="Yang X."/>
            <person name="Jeffery I.B."/>
            <person name="Cooney J.C."/>
            <person name="Kagawa T.F."/>
            <person name="Liu W."/>
            <person name="Song Y."/>
            <person name="Salvetti E."/>
            <person name="Wrobel A."/>
            <person name="Rasinkangas P."/>
            <person name="Parkhill J."/>
            <person name="Rea M.C."/>
            <person name="O'Sullivan O."/>
            <person name="Ritari J."/>
            <person name="Douillard F.P."/>
            <person name="Paul Ross R."/>
            <person name="Yang R."/>
            <person name="Briner A.E."/>
            <person name="Felis G.E."/>
            <person name="de Vos W.M."/>
            <person name="Barrangou R."/>
            <person name="Klaenhammer T.R."/>
            <person name="Caufield P.W."/>
            <person name="Cui Y."/>
            <person name="Zhang H."/>
            <person name="O'Toole P.W."/>
        </authorList>
    </citation>
    <scope>NUCLEOTIDE SEQUENCE [LARGE SCALE GENOMIC DNA]</scope>
    <source>
        <strain evidence="5 6">DSM 18390</strain>
    </source>
</reference>
<dbReference type="SUPFAM" id="SSF56300">
    <property type="entry name" value="Metallo-dependent phosphatases"/>
    <property type="match status" value="1"/>
</dbReference>
<dbReference type="EMBL" id="AZFZ01000004">
    <property type="protein sequence ID" value="KRM45396.1"/>
    <property type="molecule type" value="Genomic_DNA"/>
</dbReference>
<dbReference type="InterPro" id="IPR008334">
    <property type="entry name" value="5'-Nucleotdase_C"/>
</dbReference>
<dbReference type="Gene3D" id="3.60.21.10">
    <property type="match status" value="1"/>
</dbReference>
<feature type="domain" description="Calcineurin-like phosphoesterase" evidence="3">
    <location>
        <begin position="6"/>
        <end position="207"/>
    </location>
</feature>
<feature type="domain" description="5'-Nucleotidase C-terminal" evidence="4">
    <location>
        <begin position="296"/>
        <end position="423"/>
    </location>
</feature>
<comment type="similarity">
    <text evidence="2">Belongs to the 5'-nucleotidase family.</text>
</comment>
<dbReference type="PANTHER" id="PTHR11575">
    <property type="entry name" value="5'-NUCLEOTIDASE-RELATED"/>
    <property type="match status" value="1"/>
</dbReference>
<sequence length="463" mass="52828">MTEKITILHTNDLHSHFENWPRIRRYLLQTRKQLNAQADSSVITVDLGDAVDRVHPLTEVTNGQANVELLNQIHYDAVTIGNNEGLTNTHEQLDELYKEANFDVVLANLLDMKTKLMPKWAQPTKIVTTPQHTRVLIIGLTAPYTLTYPILGWRPIAPEKILPRILKKNAGKYDVAVLLSHLGLPEDQILARKFPELDVIIGSHTHHLLVHGLVINHSLLAAAEKWGHYVGRITLNLDDQHHIIDQKAEVVKTSTLPEEPEDKREIDGYEETGEKLLARNKLARIETPMTTSLTGNSRLVNEGIHAIMEKAGTQAGILSSGLFLRDLPKGIVDRNQLHQMLPHAMHVMRVTLGGYDLWRLIREMEKNRNFLIKFPQKGMGFRGKVFGELHYGGLRYEPDTSRLYYREELVSPIKQYQVAMPDHYLFIPFFPTLEIVGKNDILYDESLRDVFGDYLAKHYPING</sequence>
<keyword evidence="2" id="KW-0378">Hydrolase</keyword>
<dbReference type="GO" id="GO:0008253">
    <property type="term" value="F:5'-nucleotidase activity"/>
    <property type="evidence" value="ECO:0007669"/>
    <property type="project" value="TreeGrafter"/>
</dbReference>
<dbReference type="GO" id="GO:0000166">
    <property type="term" value="F:nucleotide binding"/>
    <property type="evidence" value="ECO:0007669"/>
    <property type="project" value="UniProtKB-KW"/>
</dbReference>
<dbReference type="Pfam" id="PF02872">
    <property type="entry name" value="5_nucleotid_C"/>
    <property type="match status" value="1"/>
</dbReference>
<dbReference type="GO" id="GO:0009166">
    <property type="term" value="P:nucleotide catabolic process"/>
    <property type="evidence" value="ECO:0007669"/>
    <property type="project" value="InterPro"/>
</dbReference>
<dbReference type="PATRIC" id="fig|1423786.4.peg.1908"/>
<dbReference type="InterPro" id="IPR036907">
    <property type="entry name" value="5'-Nucleotdase_C_sf"/>
</dbReference>
<dbReference type="GO" id="GO:0046872">
    <property type="term" value="F:metal ion binding"/>
    <property type="evidence" value="ECO:0007669"/>
    <property type="project" value="InterPro"/>
</dbReference>
<evidence type="ECO:0000259" key="4">
    <source>
        <dbReference type="Pfam" id="PF02872"/>
    </source>
</evidence>
<dbReference type="InterPro" id="IPR029052">
    <property type="entry name" value="Metallo-depent_PP-like"/>
</dbReference>
<name>A0A0R1YXX0_9LACO</name>
<evidence type="ECO:0000313" key="5">
    <source>
        <dbReference type="EMBL" id="KRM45396.1"/>
    </source>
</evidence>
<evidence type="ECO:0000256" key="1">
    <source>
        <dbReference type="ARBA" id="ARBA00022729"/>
    </source>
</evidence>
<dbReference type="AlphaFoldDB" id="A0A0R1YXX0"/>
<accession>A0A0R1YXX0</accession>
<keyword evidence="1" id="KW-0732">Signal</keyword>
<proteinExistence type="inferred from homology"/>
<dbReference type="SUPFAM" id="SSF55816">
    <property type="entry name" value="5'-nucleotidase (syn. UDP-sugar hydrolase), C-terminal domain"/>
    <property type="match status" value="1"/>
</dbReference>
<dbReference type="GO" id="GO:0030288">
    <property type="term" value="C:outer membrane-bounded periplasmic space"/>
    <property type="evidence" value="ECO:0007669"/>
    <property type="project" value="TreeGrafter"/>
</dbReference>